<keyword evidence="3" id="KW-1133">Transmembrane helix</keyword>
<dbReference type="Proteomes" id="UP000037392">
    <property type="component" value="Unassembled WGS sequence"/>
</dbReference>
<dbReference type="RefSeq" id="WP_048929000.1">
    <property type="nucleotide sequence ID" value="NZ_KQ235875.1"/>
</dbReference>
<evidence type="ECO:0000256" key="3">
    <source>
        <dbReference type="SAM" id="Phobius"/>
    </source>
</evidence>
<comment type="caution">
    <text evidence="4">The sequence shown here is derived from an EMBL/GenBank/DDBJ whole genome shotgun (WGS) entry which is preliminary data.</text>
</comment>
<protein>
    <recommendedName>
        <fullName evidence="6">ABC-transporter type IV</fullName>
    </recommendedName>
</protein>
<proteinExistence type="predicted"/>
<reference evidence="4 5" key="1">
    <citation type="submission" date="2011-04" db="EMBL/GenBank/DDBJ databases">
        <title>The Genome Sequence of Clostridium citroniae WAL-19142.</title>
        <authorList>
            <consortium name="The Broad Institute Genome Sequencing Platform"/>
            <person name="Earl A."/>
            <person name="Ward D."/>
            <person name="Feldgarden M."/>
            <person name="Gevers D."/>
            <person name="Warren Y.A."/>
            <person name="Tyrrell K.L."/>
            <person name="Citron D.M."/>
            <person name="Goldstein E.J."/>
            <person name="Daigneault M."/>
            <person name="Allen-Vercoe E."/>
            <person name="Young S.K."/>
            <person name="Zeng Q."/>
            <person name="Gargeya S."/>
            <person name="Fitzgerald M."/>
            <person name="Haas B."/>
            <person name="Abouelleil A."/>
            <person name="Alvarado L."/>
            <person name="Arachchi H.M."/>
            <person name="Berlin A."/>
            <person name="Brown A."/>
            <person name="Chapman S.B."/>
            <person name="Chen Z."/>
            <person name="Dunbar C."/>
            <person name="Freedman E."/>
            <person name="Gearin G."/>
            <person name="Gellesch M."/>
            <person name="Goldberg J."/>
            <person name="Griggs A."/>
            <person name="Gujja S."/>
            <person name="Heilman E.R."/>
            <person name="Heiman D."/>
            <person name="Howarth C."/>
            <person name="Larson L."/>
            <person name="Lui A."/>
            <person name="MacDonald P.J."/>
            <person name="Mehta T."/>
            <person name="Montmayeur A."/>
            <person name="Murphy C."/>
            <person name="Neiman D."/>
            <person name="Pearson M."/>
            <person name="Priest M."/>
            <person name="Roberts A."/>
            <person name="Saif S."/>
            <person name="Shea T."/>
            <person name="Shenoy N."/>
            <person name="Sisk P."/>
            <person name="Stolte C."/>
            <person name="Sykes S."/>
            <person name="White J."/>
            <person name="Yandava C."/>
            <person name="Wortman J."/>
            <person name="Nusbaum C."/>
            <person name="Birren B."/>
        </authorList>
    </citation>
    <scope>NUCLEOTIDE SEQUENCE [LARGE SCALE GENOMIC DNA]</scope>
    <source>
        <strain evidence="4 5">WAL-19142</strain>
    </source>
</reference>
<dbReference type="Pfam" id="PF06541">
    <property type="entry name" value="ABC_trans_CmpB"/>
    <property type="match status" value="1"/>
</dbReference>
<feature type="transmembrane region" description="Helical" evidence="3">
    <location>
        <begin position="67"/>
        <end position="89"/>
    </location>
</feature>
<feature type="transmembrane region" description="Helical" evidence="3">
    <location>
        <begin position="110"/>
        <end position="131"/>
    </location>
</feature>
<keyword evidence="3" id="KW-0812">Transmembrane</keyword>
<gene>
    <name evidence="4" type="ORF">HMPREF9470_00165</name>
</gene>
<dbReference type="OrthoDB" id="9789229at2"/>
<dbReference type="EMBL" id="ADLK01000045">
    <property type="protein sequence ID" value="KMW13244.1"/>
    <property type="molecule type" value="Genomic_DNA"/>
</dbReference>
<evidence type="ECO:0008006" key="6">
    <source>
        <dbReference type="Google" id="ProtNLM"/>
    </source>
</evidence>
<organism evidence="4 5">
    <name type="scientific">[Clostridium] citroniae WAL-19142</name>
    <dbReference type="NCBI Taxonomy" id="742734"/>
    <lineage>
        <taxon>Bacteria</taxon>
        <taxon>Bacillati</taxon>
        <taxon>Bacillota</taxon>
        <taxon>Clostridia</taxon>
        <taxon>Lachnospirales</taxon>
        <taxon>Lachnospiraceae</taxon>
        <taxon>Enterocloster</taxon>
    </lineage>
</organism>
<feature type="transmembrane region" description="Helical" evidence="3">
    <location>
        <begin position="6"/>
        <end position="28"/>
    </location>
</feature>
<feature type="transmembrane region" description="Helical" evidence="3">
    <location>
        <begin position="137"/>
        <end position="159"/>
    </location>
</feature>
<dbReference type="PATRIC" id="fig|742734.4.peg.177"/>
<sequence length="413" mass="45786">MYEYAWYQWLTFFFIYCFFGWIFESSYVSLKKKHFVNRGFLRLPMLPLYGTGAVMMLWVSLPVKDNLFLVYLSGVVAATILEYVTGWGMEKLFKMKYWDYSNQRLNLKGYICLSSSIAWGFLTIFLTEVIHRPIERYVLGLPLMVNIVCVVVVSLLFAADAAESVKAALDLAKVLDAMTNMRAELDDIQVQMALLKAETAQKVEEVKEEASQKFVMVRSEAALRAASLKEDAAERLGDMMENTMERMGEFVEDTAEKVGGLVGGTADKVSGTARKLSEFTEDAAARVSATLSQRDGTRAGEIGSGEIVAGETGAGAGKTAAGETGAKHGSVEVPAGHRDLTGELRAAVRERREKLAALSGRLSVLTEKRHRISSPMGFYRRSLLKGNPSASSSRFGEALKELREIADRKREEQ</sequence>
<dbReference type="AlphaFoldDB" id="A0A0J9BLY3"/>
<keyword evidence="3" id="KW-0472">Membrane</keyword>
<name>A0A0J9BLY3_9FIRM</name>
<keyword evidence="1" id="KW-0175">Coiled coil</keyword>
<evidence type="ECO:0000256" key="1">
    <source>
        <dbReference type="SAM" id="Coils"/>
    </source>
</evidence>
<dbReference type="GeneID" id="93163646"/>
<evidence type="ECO:0000313" key="5">
    <source>
        <dbReference type="Proteomes" id="UP000037392"/>
    </source>
</evidence>
<evidence type="ECO:0000313" key="4">
    <source>
        <dbReference type="EMBL" id="KMW13244.1"/>
    </source>
</evidence>
<dbReference type="InterPro" id="IPR010540">
    <property type="entry name" value="CmpB_TMEM229"/>
</dbReference>
<accession>A0A0J9BLY3</accession>
<feature type="coiled-coil region" evidence="1">
    <location>
        <begin position="171"/>
        <end position="198"/>
    </location>
</feature>
<feature type="region of interest" description="Disordered" evidence="2">
    <location>
        <begin position="309"/>
        <end position="329"/>
    </location>
</feature>
<evidence type="ECO:0000256" key="2">
    <source>
        <dbReference type="SAM" id="MobiDB-lite"/>
    </source>
</evidence>
<feature type="transmembrane region" description="Helical" evidence="3">
    <location>
        <begin position="40"/>
        <end position="61"/>
    </location>
</feature>